<keyword evidence="4" id="KW-1185">Reference proteome</keyword>
<reference evidence="3" key="2">
    <citation type="journal article" date="2023" name="BMC Genomics">
        <title>Pest status, molecular evolution, and epigenetic factors derived from the genome assembly of Frankliniella fusca, a thysanopteran phytovirus vector.</title>
        <authorList>
            <person name="Catto M.A."/>
            <person name="Labadie P.E."/>
            <person name="Jacobson A.L."/>
            <person name="Kennedy G.G."/>
            <person name="Srinivasan R."/>
            <person name="Hunt B.G."/>
        </authorList>
    </citation>
    <scope>NUCLEOTIDE SEQUENCE</scope>
    <source>
        <strain evidence="3">PL_HMW_Pooled</strain>
    </source>
</reference>
<dbReference type="Pfam" id="PF10545">
    <property type="entry name" value="MADF_DNA_bdg"/>
    <property type="match status" value="1"/>
</dbReference>
<reference evidence="3" key="1">
    <citation type="submission" date="2021-07" db="EMBL/GenBank/DDBJ databases">
        <authorList>
            <person name="Catto M.A."/>
            <person name="Jacobson A."/>
            <person name="Kennedy G."/>
            <person name="Labadie P."/>
            <person name="Hunt B.G."/>
            <person name="Srinivasan R."/>
        </authorList>
    </citation>
    <scope>NUCLEOTIDE SEQUENCE</scope>
    <source>
        <strain evidence="3">PL_HMW_Pooled</strain>
        <tissue evidence="3">Head</tissue>
    </source>
</reference>
<feature type="domain" description="MADF" evidence="2">
    <location>
        <begin position="633"/>
        <end position="711"/>
    </location>
</feature>
<name>A0AAE1LNN3_9NEOP</name>
<feature type="region of interest" description="Disordered" evidence="1">
    <location>
        <begin position="740"/>
        <end position="790"/>
    </location>
</feature>
<dbReference type="EMBL" id="JAHWGI010001226">
    <property type="protein sequence ID" value="KAK3925264.1"/>
    <property type="molecule type" value="Genomic_DNA"/>
</dbReference>
<evidence type="ECO:0000256" key="1">
    <source>
        <dbReference type="SAM" id="MobiDB-lite"/>
    </source>
</evidence>
<evidence type="ECO:0000259" key="2">
    <source>
        <dbReference type="Pfam" id="PF10545"/>
    </source>
</evidence>
<evidence type="ECO:0000313" key="3">
    <source>
        <dbReference type="EMBL" id="KAK3925264.1"/>
    </source>
</evidence>
<sequence>MDAKCHLLPKRSRQLNAEAMERQISSCLTVHNVPHPFMELTFTSTLEKQRRREGILPEIFHIVKSCRDYNRERRTVVVEFIDAAAASKMLKLQKLKFLRTTLNFTMGNLTATDFALNTEVTRMGSPSETTGDHFRVNVSSTVTDHDVSSASFCEDLSDLRETPISLNHKDATESIHIVEPVGSNLKQDEDSVQGFMDLNWSEEDEDNSEHETKFVTVGNLSAPFYEDLFLKYMEKARREAKIGLDWDHVISHCGEFHSESSSVVIEFLTPELANEFIALGEVQYLLEPVKLEKYYPKTEINLISKESKHVLVSQVPSPFQEDLFLKYMEKARREAKIGLDWDHVISHCGEFHSESSSVVIEFLTPELANEFIALGEVQYLLKPVKLEKYYPKTEINLISKESKHVLVSQVPSPFQEDLFLKYMEKARREAKIGLDWDHVISHCGEFHSESSSVVIEGKENGKKSNDLSHIEEVINLDAISGKENDTTKDIPLKSAEGDVIFLRHYLAYRDKFQGGKDHSDGYVKLLVAVGLDGVKTDLPSLNKRRKYFLDIYNLKKRKGIVEYPFWQALAVCFGGASPRTLKGTVFEDCANEQAAMIKLDDPMRVATAAAELSGGAVFTTAAPYVLVSAVKNNYETFQRMGSKDVFWEEVSKLLAEHGHYYTGPRCERRFKDARKLYNDERARRKRTGEPTEDPKVKGVKQWYWSDDMHFIMAKDISTNPHVTISAGSCSRRVLRPVIGESDESGIHPDDPASDQCAVSNNPSDASGSQQCDAEDVGRIGKERVPLLTRPRKKNAKELALYAVAAAMNRRTDVLDKHLSHSK</sequence>
<proteinExistence type="predicted"/>
<protein>
    <submittedName>
        <fullName evidence="3">Trihelix transcription factor DF1</fullName>
    </submittedName>
</protein>
<comment type="caution">
    <text evidence="3">The sequence shown here is derived from an EMBL/GenBank/DDBJ whole genome shotgun (WGS) entry which is preliminary data.</text>
</comment>
<feature type="compositionally biased region" description="Basic and acidic residues" evidence="1">
    <location>
        <begin position="775"/>
        <end position="784"/>
    </location>
</feature>
<dbReference type="AlphaFoldDB" id="A0AAE1LNN3"/>
<evidence type="ECO:0000313" key="4">
    <source>
        <dbReference type="Proteomes" id="UP001219518"/>
    </source>
</evidence>
<accession>A0AAE1LNN3</accession>
<dbReference type="InterPro" id="IPR006578">
    <property type="entry name" value="MADF-dom"/>
</dbReference>
<dbReference type="Gene3D" id="1.10.10.60">
    <property type="entry name" value="Homeodomain-like"/>
    <property type="match status" value="1"/>
</dbReference>
<organism evidence="3 4">
    <name type="scientific">Frankliniella fusca</name>
    <dbReference type="NCBI Taxonomy" id="407009"/>
    <lineage>
        <taxon>Eukaryota</taxon>
        <taxon>Metazoa</taxon>
        <taxon>Ecdysozoa</taxon>
        <taxon>Arthropoda</taxon>
        <taxon>Hexapoda</taxon>
        <taxon>Insecta</taxon>
        <taxon>Pterygota</taxon>
        <taxon>Neoptera</taxon>
        <taxon>Paraneoptera</taxon>
        <taxon>Thysanoptera</taxon>
        <taxon>Terebrantia</taxon>
        <taxon>Thripoidea</taxon>
        <taxon>Thripidae</taxon>
        <taxon>Frankliniella</taxon>
    </lineage>
</organism>
<feature type="compositionally biased region" description="Polar residues" evidence="1">
    <location>
        <begin position="756"/>
        <end position="771"/>
    </location>
</feature>
<gene>
    <name evidence="3" type="ORF">KUF71_013471</name>
</gene>
<dbReference type="Proteomes" id="UP001219518">
    <property type="component" value="Unassembled WGS sequence"/>
</dbReference>